<sequence>MLQKHPLRFYFLDGKYTPCEISHYRHFFERKNSRTLMEWEEDAIKNFMTKFDFDGLSSSAYFEVRSNQVIIEIDGDKLTSPYDTKTTRFSGDTQ</sequence>
<name>A0A172WZY2_HAFAL</name>
<reference evidence="1" key="1">
    <citation type="journal article" date="2016" name="PLoS ONE">
        <title>Genetic Diversity of O-Antigens in Hafnia alvei and the Development of a Suspension Array for Serotype Detection.</title>
        <authorList>
            <person name="Duan Z."/>
            <person name="Niedziela T."/>
            <person name="Lugowski C."/>
            <person name="Cao B."/>
            <person name="Wang T."/>
            <person name="Xu L."/>
            <person name="Yang B."/>
            <person name="Liu B."/>
            <person name="Wang L."/>
        </authorList>
    </citation>
    <scope>NUCLEOTIDE SEQUENCE</scope>
    <source>
        <strain evidence="1">PCM1194</strain>
    </source>
</reference>
<dbReference type="EMBL" id="KX117081">
    <property type="protein sequence ID" value="ANF29927.1"/>
    <property type="molecule type" value="Genomic_DNA"/>
</dbReference>
<accession>A0A172WZY2</accession>
<organism evidence="1">
    <name type="scientific">Hafnia alvei</name>
    <dbReference type="NCBI Taxonomy" id="569"/>
    <lineage>
        <taxon>Bacteria</taxon>
        <taxon>Pseudomonadati</taxon>
        <taxon>Pseudomonadota</taxon>
        <taxon>Gammaproteobacteria</taxon>
        <taxon>Enterobacterales</taxon>
        <taxon>Hafniaceae</taxon>
        <taxon>Hafnia</taxon>
    </lineage>
</organism>
<dbReference type="AlphaFoldDB" id="A0A172WZY2"/>
<proteinExistence type="predicted"/>
<protein>
    <submittedName>
        <fullName evidence="1">Uncharacterized protein</fullName>
    </submittedName>
</protein>
<evidence type="ECO:0000313" key="1">
    <source>
        <dbReference type="EMBL" id="ANF29927.1"/>
    </source>
</evidence>